<dbReference type="EMBL" id="AUYC01000012">
    <property type="protein sequence ID" value="KZN66409.1"/>
    <property type="molecule type" value="Genomic_DNA"/>
</dbReference>
<reference evidence="1 2" key="1">
    <citation type="submission" date="2013-07" db="EMBL/GenBank/DDBJ databases">
        <title>Comparative Genomic and Metabolomic Analysis of Twelve Strains of Pseudoalteromonas luteoviolacea.</title>
        <authorList>
            <person name="Vynne N.G."/>
            <person name="Mansson M."/>
            <person name="Gram L."/>
        </authorList>
    </citation>
    <scope>NUCLEOTIDE SEQUENCE [LARGE SCALE GENOMIC DNA]</scope>
    <source>
        <strain evidence="1 2">CPMOR-1</strain>
    </source>
</reference>
<accession>A0A167MH39</accession>
<evidence type="ECO:0000313" key="1">
    <source>
        <dbReference type="EMBL" id="KZN66409.1"/>
    </source>
</evidence>
<dbReference type="AlphaFoldDB" id="A0A167MH39"/>
<dbReference type="PATRIC" id="fig|1365248.3.peg.365"/>
<dbReference type="RefSeq" id="WP_231099504.1">
    <property type="nucleotide sequence ID" value="NZ_AUYC01000012.1"/>
</dbReference>
<comment type="caution">
    <text evidence="1">The sequence shown here is derived from an EMBL/GenBank/DDBJ whole genome shotgun (WGS) entry which is preliminary data.</text>
</comment>
<protein>
    <submittedName>
        <fullName evidence="1">Uncharacterized protein</fullName>
    </submittedName>
</protein>
<proteinExistence type="predicted"/>
<organism evidence="1 2">
    <name type="scientific">Pseudoalteromonas luteoviolacea CPMOR-1</name>
    <dbReference type="NCBI Taxonomy" id="1365248"/>
    <lineage>
        <taxon>Bacteria</taxon>
        <taxon>Pseudomonadati</taxon>
        <taxon>Pseudomonadota</taxon>
        <taxon>Gammaproteobacteria</taxon>
        <taxon>Alteromonadales</taxon>
        <taxon>Pseudoalteromonadaceae</taxon>
        <taxon>Pseudoalteromonas</taxon>
    </lineage>
</organism>
<evidence type="ECO:0000313" key="2">
    <source>
        <dbReference type="Proteomes" id="UP000076486"/>
    </source>
</evidence>
<name>A0A167MH39_9GAMM</name>
<dbReference type="Proteomes" id="UP000076486">
    <property type="component" value="Unassembled WGS sequence"/>
</dbReference>
<gene>
    <name evidence="1" type="ORF">N473_08445</name>
</gene>
<sequence>MILNNEYGVMIASDVSNGRDGIGVEIYFKGKLILEIFRDDTKKSREVTTYDKDIPLEVVEASIELFKKEIPWDFQD</sequence>